<evidence type="ECO:0000256" key="4">
    <source>
        <dbReference type="ARBA" id="ARBA00023002"/>
    </source>
</evidence>
<reference evidence="10" key="1">
    <citation type="submission" date="2025-08" db="UniProtKB">
        <authorList>
            <consortium name="RefSeq"/>
        </authorList>
    </citation>
    <scope>IDENTIFICATION</scope>
</reference>
<keyword evidence="3 6" id="KW-0479">Metal-binding</keyword>
<evidence type="ECO:0000256" key="6">
    <source>
        <dbReference type="PIRSR" id="PIRSR602401-1"/>
    </source>
</evidence>
<feature type="chain" id="PRO_5044277842" evidence="8">
    <location>
        <begin position="23"/>
        <end position="476"/>
    </location>
</feature>
<dbReference type="InterPro" id="IPR036396">
    <property type="entry name" value="Cyt_P450_sf"/>
</dbReference>
<organism evidence="9 10">
    <name type="scientific">Dioscorea cayennensis subsp. rotundata</name>
    <name type="common">White Guinea yam</name>
    <name type="synonym">Dioscorea rotundata</name>
    <dbReference type="NCBI Taxonomy" id="55577"/>
    <lineage>
        <taxon>Eukaryota</taxon>
        <taxon>Viridiplantae</taxon>
        <taxon>Streptophyta</taxon>
        <taxon>Embryophyta</taxon>
        <taxon>Tracheophyta</taxon>
        <taxon>Spermatophyta</taxon>
        <taxon>Magnoliopsida</taxon>
        <taxon>Liliopsida</taxon>
        <taxon>Dioscoreales</taxon>
        <taxon>Dioscoreaceae</taxon>
        <taxon>Dioscorea</taxon>
    </lineage>
</organism>
<dbReference type="AlphaFoldDB" id="A0AB40BRP2"/>
<dbReference type="PANTHER" id="PTHR24286">
    <property type="entry name" value="CYTOCHROME P450 26"/>
    <property type="match status" value="1"/>
</dbReference>
<dbReference type="GO" id="GO:0005506">
    <property type="term" value="F:iron ion binding"/>
    <property type="evidence" value="ECO:0007669"/>
    <property type="project" value="InterPro"/>
</dbReference>
<keyword evidence="7" id="KW-0503">Monooxygenase</keyword>
<comment type="cofactor">
    <cofactor evidence="1 6">
        <name>heme</name>
        <dbReference type="ChEBI" id="CHEBI:30413"/>
    </cofactor>
</comment>
<dbReference type="SUPFAM" id="SSF48264">
    <property type="entry name" value="Cytochrome P450"/>
    <property type="match status" value="1"/>
</dbReference>
<proteinExistence type="inferred from homology"/>
<dbReference type="PRINTS" id="PR00463">
    <property type="entry name" value="EP450I"/>
</dbReference>
<dbReference type="GO" id="GO:0016705">
    <property type="term" value="F:oxidoreductase activity, acting on paired donors, with incorporation or reduction of molecular oxygen"/>
    <property type="evidence" value="ECO:0007669"/>
    <property type="project" value="InterPro"/>
</dbReference>
<dbReference type="InterPro" id="IPR002401">
    <property type="entry name" value="Cyt_P450_E_grp-I"/>
</dbReference>
<evidence type="ECO:0000256" key="1">
    <source>
        <dbReference type="ARBA" id="ARBA00001971"/>
    </source>
</evidence>
<dbReference type="Gene3D" id="1.10.630.10">
    <property type="entry name" value="Cytochrome P450"/>
    <property type="match status" value="1"/>
</dbReference>
<dbReference type="Pfam" id="PF00067">
    <property type="entry name" value="p450"/>
    <property type="match status" value="1"/>
</dbReference>
<name>A0AB40BRP2_DIOCR</name>
<keyword evidence="4 7" id="KW-0560">Oxidoreductase</keyword>
<evidence type="ECO:0000256" key="2">
    <source>
        <dbReference type="ARBA" id="ARBA00010617"/>
    </source>
</evidence>
<evidence type="ECO:0000256" key="7">
    <source>
        <dbReference type="RuleBase" id="RU000461"/>
    </source>
</evidence>
<dbReference type="PROSITE" id="PS00086">
    <property type="entry name" value="CYTOCHROME_P450"/>
    <property type="match status" value="1"/>
</dbReference>
<evidence type="ECO:0000313" key="9">
    <source>
        <dbReference type="Proteomes" id="UP001515500"/>
    </source>
</evidence>
<accession>A0AB40BRP2</accession>
<dbReference type="GeneID" id="120266577"/>
<keyword evidence="6 7" id="KW-0349">Heme</keyword>
<comment type="similarity">
    <text evidence="2 7">Belongs to the cytochrome P450 family.</text>
</comment>
<dbReference type="CDD" id="cd11043">
    <property type="entry name" value="CYP90-like"/>
    <property type="match status" value="1"/>
</dbReference>
<keyword evidence="5 6" id="KW-0408">Iron</keyword>
<dbReference type="GO" id="GO:0004497">
    <property type="term" value="F:monooxygenase activity"/>
    <property type="evidence" value="ECO:0007669"/>
    <property type="project" value="UniProtKB-KW"/>
</dbReference>
<evidence type="ECO:0000256" key="3">
    <source>
        <dbReference type="ARBA" id="ARBA00022723"/>
    </source>
</evidence>
<dbReference type="PANTHER" id="PTHR24286:SF217">
    <property type="entry name" value="OS07G0520300 PROTEIN"/>
    <property type="match status" value="1"/>
</dbReference>
<gene>
    <name evidence="10" type="primary">LOC120266577</name>
</gene>
<keyword evidence="8" id="KW-0732">Signal</keyword>
<keyword evidence="9" id="KW-1185">Reference proteome</keyword>
<dbReference type="InterPro" id="IPR017972">
    <property type="entry name" value="Cyt_P450_CS"/>
</dbReference>
<feature type="binding site" description="axial binding residue" evidence="6">
    <location>
        <position position="422"/>
    </location>
    <ligand>
        <name>heme</name>
        <dbReference type="ChEBI" id="CHEBI:30413"/>
    </ligand>
    <ligandPart>
        <name>Fe</name>
        <dbReference type="ChEBI" id="CHEBI:18248"/>
    </ligandPart>
</feature>
<dbReference type="PRINTS" id="PR00385">
    <property type="entry name" value="P450"/>
</dbReference>
<dbReference type="FunFam" id="1.10.630.10:FF:000022">
    <property type="entry name" value="Taxadiene 5-alpha hydroxylase"/>
    <property type="match status" value="1"/>
</dbReference>
<dbReference type="GO" id="GO:0016125">
    <property type="term" value="P:sterol metabolic process"/>
    <property type="evidence" value="ECO:0007669"/>
    <property type="project" value="TreeGrafter"/>
</dbReference>
<feature type="signal peptide" evidence="8">
    <location>
        <begin position="1"/>
        <end position="22"/>
    </location>
</feature>
<dbReference type="Proteomes" id="UP001515500">
    <property type="component" value="Chromosome 8"/>
</dbReference>
<evidence type="ECO:0000256" key="5">
    <source>
        <dbReference type="ARBA" id="ARBA00023004"/>
    </source>
</evidence>
<dbReference type="GO" id="GO:0020037">
    <property type="term" value="F:heme binding"/>
    <property type="evidence" value="ECO:0007669"/>
    <property type="project" value="InterPro"/>
</dbReference>
<dbReference type="InterPro" id="IPR001128">
    <property type="entry name" value="Cyt_P450"/>
</dbReference>
<protein>
    <submittedName>
        <fullName evidence="10">LOW QUALITY PROTEIN: taxadiene 5-alpha hydroxylase-like</fullName>
    </submittedName>
</protein>
<dbReference type="RefSeq" id="XP_039130150.1">
    <property type="nucleotide sequence ID" value="XM_039274216.1"/>
</dbReference>
<sequence length="476" mass="54223">MASAQWLALILALLLIIIHLLTKDRKQNKRLPPGSMGIPIIGQSLSLLRAMRTNTGERWIEDRINKYGSISKLSLFGQPTVFLTGPAANKFIFSNDSLALKQPQSFTRIIGSRNMTEFVGADHKRLRGAVSYFLKPEILRKYVGKLDEEIRQHFRTNWFGHQQVKVSPSMKRLTFNAMCATIFGIKQGTTRELLVNEFKYMMAGMWTVPINLPFTRFHNSLKGREKVGKILTRIIEEKRSALQKGQCSSEDEDLITYLLSLGTDNDETFTEEEILDNAVLLMIAGHDTTAIVLTFICRHLANDAVTYAAVLNEQEEIAKSKAPGEALTWDDLLKMKYTWRVAQEILRTIPPAFFGFRRVIKDVEFGGYLIPKGWQVFWTTSVTHMDGSIFKEPERFDPSRFEKQSEIPPYCFVPFGAGPRICAGYEFAKTEMLVAVHYMVTRFKWSLCCKDDTFIRDPMPSPKEGLPVLIEVKASL</sequence>
<evidence type="ECO:0000256" key="8">
    <source>
        <dbReference type="SAM" id="SignalP"/>
    </source>
</evidence>
<evidence type="ECO:0000313" key="10">
    <source>
        <dbReference type="RefSeq" id="XP_039130150.1"/>
    </source>
</evidence>